<evidence type="ECO:0000256" key="3">
    <source>
        <dbReference type="ARBA" id="ARBA00023274"/>
    </source>
</evidence>
<dbReference type="InterPro" id="IPR027486">
    <property type="entry name" value="Ribosomal_uS10_dom"/>
</dbReference>
<dbReference type="InterPro" id="IPR001848">
    <property type="entry name" value="Ribosomal_uS10"/>
</dbReference>
<dbReference type="GO" id="GO:0006412">
    <property type="term" value="P:translation"/>
    <property type="evidence" value="ECO:0007669"/>
    <property type="project" value="InterPro"/>
</dbReference>
<dbReference type="EMBL" id="BLAL01000158">
    <property type="protein sequence ID" value="GES85847.1"/>
    <property type="molecule type" value="Genomic_DNA"/>
</dbReference>
<evidence type="ECO:0000259" key="4">
    <source>
        <dbReference type="SMART" id="SM01403"/>
    </source>
</evidence>
<keyword evidence="3" id="KW-0687">Ribonucleoprotein</keyword>
<evidence type="ECO:0000256" key="1">
    <source>
        <dbReference type="ARBA" id="ARBA00007102"/>
    </source>
</evidence>
<dbReference type="Proteomes" id="UP000247702">
    <property type="component" value="Unassembled WGS sequence"/>
</dbReference>
<accession>A0A2Z6SLJ0</accession>
<keyword evidence="2 6" id="KW-0689">Ribosomal protein</keyword>
<gene>
    <name evidence="6" type="ORF">RCL2_001294500</name>
    <name evidence="5" type="ORF">RclHR1_00750023</name>
</gene>
<evidence type="ECO:0000313" key="5">
    <source>
        <dbReference type="EMBL" id="GBC07489.1"/>
    </source>
</evidence>
<dbReference type="FunFam" id="3.30.70.600:FF:000002">
    <property type="entry name" value="40S ribosomal protein S20"/>
    <property type="match status" value="1"/>
</dbReference>
<dbReference type="Proteomes" id="UP000615446">
    <property type="component" value="Unassembled WGS sequence"/>
</dbReference>
<dbReference type="OrthoDB" id="10248551at2759"/>
<dbReference type="PANTHER" id="PTHR11700">
    <property type="entry name" value="30S RIBOSOMAL PROTEIN S10 FAMILY MEMBER"/>
    <property type="match status" value="1"/>
</dbReference>
<evidence type="ECO:0000313" key="6">
    <source>
        <dbReference type="EMBL" id="GES85847.1"/>
    </source>
</evidence>
<dbReference type="GO" id="GO:0015935">
    <property type="term" value="C:small ribosomal subunit"/>
    <property type="evidence" value="ECO:0007669"/>
    <property type="project" value="InterPro"/>
</dbReference>
<comment type="caution">
    <text evidence="5">The sequence shown here is derived from an EMBL/GenBank/DDBJ whole genome shotgun (WGS) entry which is preliminary data.</text>
</comment>
<comment type="similarity">
    <text evidence="1">Belongs to the universal ribosomal protein uS10 family.</text>
</comment>
<dbReference type="AlphaFoldDB" id="A0A2Z6SLJ0"/>
<dbReference type="GO" id="GO:0003735">
    <property type="term" value="F:structural constituent of ribosome"/>
    <property type="evidence" value="ECO:0007669"/>
    <property type="project" value="InterPro"/>
</dbReference>
<reference evidence="6" key="2">
    <citation type="submission" date="2019-10" db="EMBL/GenBank/DDBJ databases">
        <title>Conservation and host-specific expression of non-tandemly repeated heterogenous ribosome RNA gene in arbuscular mycorrhizal fungi.</title>
        <authorList>
            <person name="Maeda T."/>
            <person name="Kobayashi Y."/>
            <person name="Nakagawa T."/>
            <person name="Ezawa T."/>
            <person name="Yamaguchi K."/>
            <person name="Bino T."/>
            <person name="Nishimoto Y."/>
            <person name="Shigenobu S."/>
            <person name="Kawaguchi M."/>
        </authorList>
    </citation>
    <scope>NUCLEOTIDE SEQUENCE</scope>
    <source>
        <strain evidence="6">HR1</strain>
    </source>
</reference>
<dbReference type="STRING" id="94130.A0A2Z6SLJ0"/>
<feature type="domain" description="Small ribosomal subunit protein uS10" evidence="4">
    <location>
        <begin position="22"/>
        <end position="116"/>
    </location>
</feature>
<reference evidence="5 7" key="1">
    <citation type="submission" date="2017-11" db="EMBL/GenBank/DDBJ databases">
        <title>The genome of Rhizophagus clarus HR1 reveals common genetic basis of auxotrophy among arbuscular mycorrhizal fungi.</title>
        <authorList>
            <person name="Kobayashi Y."/>
        </authorList>
    </citation>
    <scope>NUCLEOTIDE SEQUENCE [LARGE SCALE GENOMIC DNA]</scope>
    <source>
        <strain evidence="5 7">HR1</strain>
    </source>
</reference>
<evidence type="ECO:0000313" key="7">
    <source>
        <dbReference type="Proteomes" id="UP000247702"/>
    </source>
</evidence>
<proteinExistence type="inferred from homology"/>
<keyword evidence="7" id="KW-1185">Reference proteome</keyword>
<dbReference type="EMBL" id="BEXD01004148">
    <property type="protein sequence ID" value="GBC07489.1"/>
    <property type="molecule type" value="Genomic_DNA"/>
</dbReference>
<dbReference type="PROSITE" id="PS00361">
    <property type="entry name" value="RIBOSOMAL_S10"/>
    <property type="match status" value="1"/>
</dbReference>
<dbReference type="InterPro" id="IPR018268">
    <property type="entry name" value="Ribosomal_uS10_CS"/>
</dbReference>
<dbReference type="InterPro" id="IPR005729">
    <property type="entry name" value="Ribosomal_uS10_euk/arc"/>
</dbReference>
<sequence>MSYVSKGKDEFVDEAPKVHRIRITLTSRNVKALEKVCSDLIGRAKEKNLRVKGPVRLPTKVLRITTRKSPCGEGSKTWDRYEMRIHKRLIDLHSPSEIVKQITSISIEPGVEVEVTIAS</sequence>
<evidence type="ECO:0000256" key="2">
    <source>
        <dbReference type="ARBA" id="ARBA00022980"/>
    </source>
</evidence>
<dbReference type="InterPro" id="IPR036838">
    <property type="entry name" value="Ribosomal_uS10_dom_sf"/>
</dbReference>
<dbReference type="HAMAP" id="MF_00508">
    <property type="entry name" value="Ribosomal_uS10"/>
    <property type="match status" value="1"/>
</dbReference>
<dbReference type="Pfam" id="PF00338">
    <property type="entry name" value="Ribosomal_S10"/>
    <property type="match status" value="1"/>
</dbReference>
<dbReference type="SUPFAM" id="SSF54999">
    <property type="entry name" value="Ribosomal protein S10"/>
    <property type="match status" value="1"/>
</dbReference>
<protein>
    <submittedName>
        <fullName evidence="6">40S ribosomal protein S20</fullName>
    </submittedName>
</protein>
<dbReference type="NCBIfam" id="TIGR01046">
    <property type="entry name" value="uS10_euk_arch"/>
    <property type="match status" value="1"/>
</dbReference>
<name>A0A2Z6SLJ0_9GLOM</name>
<dbReference type="Gene3D" id="3.30.70.600">
    <property type="entry name" value="Ribosomal protein S10 domain"/>
    <property type="match status" value="1"/>
</dbReference>
<dbReference type="PRINTS" id="PR00971">
    <property type="entry name" value="RIBOSOMALS10"/>
</dbReference>
<dbReference type="GO" id="GO:0003723">
    <property type="term" value="F:RNA binding"/>
    <property type="evidence" value="ECO:0007669"/>
    <property type="project" value="InterPro"/>
</dbReference>
<organism evidence="5 7">
    <name type="scientific">Rhizophagus clarus</name>
    <dbReference type="NCBI Taxonomy" id="94130"/>
    <lineage>
        <taxon>Eukaryota</taxon>
        <taxon>Fungi</taxon>
        <taxon>Fungi incertae sedis</taxon>
        <taxon>Mucoromycota</taxon>
        <taxon>Glomeromycotina</taxon>
        <taxon>Glomeromycetes</taxon>
        <taxon>Glomerales</taxon>
        <taxon>Glomeraceae</taxon>
        <taxon>Rhizophagus</taxon>
    </lineage>
</organism>
<dbReference type="SMART" id="SM01403">
    <property type="entry name" value="Ribosomal_S10"/>
    <property type="match status" value="1"/>
</dbReference>